<dbReference type="EMBL" id="CP002156">
    <property type="protein sequence ID" value="ADM08458.1"/>
    <property type="molecule type" value="Genomic_DNA"/>
</dbReference>
<proteinExistence type="predicted"/>
<dbReference type="eggNOG" id="ENOG502Z9AA">
    <property type="taxonomic scope" value="Bacteria"/>
</dbReference>
<dbReference type="RefSeq" id="WP_013299432.1">
    <property type="nucleotide sequence ID" value="NC_014414.1"/>
</dbReference>
<keyword evidence="3" id="KW-1185">Reference proteome</keyword>
<name>E0TBW5_PARBH</name>
<evidence type="ECO:0000313" key="2">
    <source>
        <dbReference type="EMBL" id="ADM08458.1"/>
    </source>
</evidence>
<dbReference type="InterPro" id="IPR021393">
    <property type="entry name" value="DUF3034"/>
</dbReference>
<dbReference type="OrthoDB" id="9126735at2"/>
<dbReference type="KEGG" id="pbr:PB2503_01897"/>
<accession>E0TBW5</accession>
<dbReference type="Pfam" id="PF11231">
    <property type="entry name" value="DUF3034"/>
    <property type="match status" value="1"/>
</dbReference>
<gene>
    <name evidence="2" type="ordered locus">PB2503_01897</name>
</gene>
<dbReference type="STRING" id="314260.PB2503_01897"/>
<organism evidence="2 3">
    <name type="scientific">Parvularcula bermudensis (strain ATCC BAA-594 / HTCC2503 / KCTC 12087)</name>
    <dbReference type="NCBI Taxonomy" id="314260"/>
    <lineage>
        <taxon>Bacteria</taxon>
        <taxon>Pseudomonadati</taxon>
        <taxon>Pseudomonadota</taxon>
        <taxon>Alphaproteobacteria</taxon>
        <taxon>Parvularculales</taxon>
        <taxon>Parvularculaceae</taxon>
        <taxon>Parvularcula</taxon>
    </lineage>
</organism>
<protein>
    <submittedName>
        <fullName evidence="2">Uncharacterized conserved secreted protein</fullName>
    </submittedName>
</protein>
<keyword evidence="1" id="KW-0732">Signal</keyword>
<sequence length="286" mass="30272">MIRFMFMAALATMIVSPPAAAQWAPDRGRLLMTGGVSQIEGQGGSGLVPWALITGYGSELSWGASAFVTDVQLSDFSISSHGLAVGVRNRLELSYARQAFDTEELGGALGLGEGFEFDQEVFGAKLRLAGDVVTDQDTWLPQISVGIQVKKNKDGDIVRAVGADDDEGVDYYLSATKLLLAQSLLLGGTIRSTEANQLGFLGFSSTRTIQVEATAAALLTKRLALGGEVRTKPDNLAFAEEEDAATAYLAYFPSKYLSLTAAYADLGTIAGLDDQTGSYLSVQGSF</sequence>
<evidence type="ECO:0000313" key="3">
    <source>
        <dbReference type="Proteomes" id="UP000001302"/>
    </source>
</evidence>
<reference evidence="3" key="1">
    <citation type="submission" date="2010-08" db="EMBL/GenBank/DDBJ databases">
        <title>Genome sequence of Parvularcula bermudensis HTCC2503.</title>
        <authorList>
            <person name="Kang D.-M."/>
            <person name="Oh H.-M."/>
            <person name="Cho J.-C."/>
        </authorList>
    </citation>
    <scope>NUCLEOTIDE SEQUENCE [LARGE SCALE GENOMIC DNA]</scope>
    <source>
        <strain evidence="3">ATCC BAA-594 / HTCC2503 / KCTC 12087</strain>
    </source>
</reference>
<evidence type="ECO:0000256" key="1">
    <source>
        <dbReference type="SAM" id="SignalP"/>
    </source>
</evidence>
<reference evidence="2 3" key="2">
    <citation type="journal article" date="2011" name="J. Bacteriol.">
        <title>Complete genome sequence of strain HTCC2503T of Parvularcula bermudensis, the type species of the order "Parvularculales" in the class Alphaproteobacteria.</title>
        <authorList>
            <person name="Oh H.M."/>
            <person name="Kang I."/>
            <person name="Vergin K.L."/>
            <person name="Kang D."/>
            <person name="Rhee K.H."/>
            <person name="Giovannoni S.J."/>
            <person name="Cho J.C."/>
        </authorList>
    </citation>
    <scope>NUCLEOTIDE SEQUENCE [LARGE SCALE GENOMIC DNA]</scope>
    <source>
        <strain evidence="3">ATCC BAA-594 / HTCC2503 / KCTC 12087</strain>
    </source>
</reference>
<dbReference type="AlphaFoldDB" id="E0TBW5"/>
<feature type="chain" id="PRO_5003140597" evidence="1">
    <location>
        <begin position="22"/>
        <end position="286"/>
    </location>
</feature>
<dbReference type="HOGENOM" id="CLU_070026_0_0_5"/>
<dbReference type="Proteomes" id="UP000001302">
    <property type="component" value="Chromosome"/>
</dbReference>
<feature type="signal peptide" evidence="1">
    <location>
        <begin position="1"/>
        <end position="21"/>
    </location>
</feature>